<evidence type="ECO:0000256" key="2">
    <source>
        <dbReference type="ARBA" id="ARBA00022574"/>
    </source>
</evidence>
<dbReference type="PANTHER" id="PTHR16288:SF0">
    <property type="entry name" value="TRNA (GUANINE-N(7)-)-METHYLTRANSFERASE NON-CATALYTIC SUBUNIT WDR4"/>
    <property type="match status" value="1"/>
</dbReference>
<evidence type="ECO:0000256" key="7">
    <source>
        <dbReference type="PROSITE-ProRule" id="PRU00221"/>
    </source>
</evidence>
<dbReference type="InterPro" id="IPR028884">
    <property type="entry name" value="Trm82"/>
</dbReference>
<dbReference type="EMBL" id="JBEDUW010000002">
    <property type="protein sequence ID" value="KAK9945276.1"/>
    <property type="molecule type" value="Genomic_DNA"/>
</dbReference>
<dbReference type="InterPro" id="IPR036322">
    <property type="entry name" value="WD40_repeat_dom_sf"/>
</dbReference>
<dbReference type="GO" id="GO:0005829">
    <property type="term" value="C:cytosol"/>
    <property type="evidence" value="ECO:0007669"/>
    <property type="project" value="TreeGrafter"/>
</dbReference>
<keyword evidence="3 6" id="KW-0819">tRNA processing</keyword>
<keyword evidence="2 6" id="KW-0853">WD repeat</keyword>
<feature type="repeat" description="WD" evidence="7">
    <location>
        <begin position="198"/>
        <end position="243"/>
    </location>
</feature>
<evidence type="ECO:0000256" key="3">
    <source>
        <dbReference type="ARBA" id="ARBA00022694"/>
    </source>
</evidence>
<reference evidence="8 9" key="1">
    <citation type="journal article" date="2023" name="G3 (Bethesda)">
        <title>A chromosome-length genome assembly and annotation of blackberry (Rubus argutus, cv. 'Hillquist').</title>
        <authorList>
            <person name="Bruna T."/>
            <person name="Aryal R."/>
            <person name="Dudchenko O."/>
            <person name="Sargent D.J."/>
            <person name="Mead D."/>
            <person name="Buti M."/>
            <person name="Cavallini A."/>
            <person name="Hytonen T."/>
            <person name="Andres J."/>
            <person name="Pham M."/>
            <person name="Weisz D."/>
            <person name="Mascagni F."/>
            <person name="Usai G."/>
            <person name="Natali L."/>
            <person name="Bassil N."/>
            <person name="Fernandez G.E."/>
            <person name="Lomsadze A."/>
            <person name="Armour M."/>
            <person name="Olukolu B."/>
            <person name="Poorten T."/>
            <person name="Britton C."/>
            <person name="Davik J."/>
            <person name="Ashrafi H."/>
            <person name="Aiden E.L."/>
            <person name="Borodovsky M."/>
            <person name="Worthington M."/>
        </authorList>
    </citation>
    <scope>NUCLEOTIDE SEQUENCE [LARGE SCALE GENOMIC DNA]</scope>
    <source>
        <strain evidence="8">PI 553951</strain>
    </source>
</reference>
<dbReference type="FunFam" id="2.130.10.10:FF:001042">
    <property type="entry name" value="tRNA (guanine-N(7)-)-methyltransferase non-catalytic subunit"/>
    <property type="match status" value="1"/>
</dbReference>
<name>A0AAW1Y924_RUBAR</name>
<evidence type="ECO:0000313" key="9">
    <source>
        <dbReference type="Proteomes" id="UP001457282"/>
    </source>
</evidence>
<comment type="similarity">
    <text evidence="6">Belongs to the WD repeat TRM82 family.</text>
</comment>
<dbReference type="Proteomes" id="UP001457282">
    <property type="component" value="Unassembled WGS sequence"/>
</dbReference>
<dbReference type="PANTHER" id="PTHR16288">
    <property type="entry name" value="WD40 REPEAT PROTEIN 4"/>
    <property type="match status" value="1"/>
</dbReference>
<evidence type="ECO:0000256" key="6">
    <source>
        <dbReference type="HAMAP-Rule" id="MF_03056"/>
    </source>
</evidence>
<evidence type="ECO:0000256" key="4">
    <source>
        <dbReference type="ARBA" id="ARBA00022737"/>
    </source>
</evidence>
<dbReference type="SMART" id="SM00320">
    <property type="entry name" value="WD40"/>
    <property type="match status" value="4"/>
</dbReference>
<dbReference type="Gene3D" id="2.130.10.10">
    <property type="entry name" value="YVTN repeat-like/Quinoprotein amine dehydrogenase"/>
    <property type="match status" value="1"/>
</dbReference>
<keyword evidence="9" id="KW-1185">Reference proteome</keyword>
<comment type="pathway">
    <text evidence="6">tRNA modification; N(7)-methylguanine-tRNA biosynthesis.</text>
</comment>
<dbReference type="PROSITE" id="PS50082">
    <property type="entry name" value="WD_REPEATS_2"/>
    <property type="match status" value="2"/>
</dbReference>
<dbReference type="PROSITE" id="PS50294">
    <property type="entry name" value="WD_REPEATS_REGION"/>
    <property type="match status" value="2"/>
</dbReference>
<dbReference type="PROSITE" id="PS00678">
    <property type="entry name" value="WD_REPEATS_1"/>
    <property type="match status" value="1"/>
</dbReference>
<dbReference type="GO" id="GO:0043527">
    <property type="term" value="C:tRNA methyltransferase complex"/>
    <property type="evidence" value="ECO:0007669"/>
    <property type="project" value="TreeGrafter"/>
</dbReference>
<gene>
    <name evidence="8" type="ORF">M0R45_010798</name>
</gene>
<dbReference type="AlphaFoldDB" id="A0AAW1Y924"/>
<comment type="caution">
    <text evidence="8">The sequence shown here is derived from an EMBL/GenBank/DDBJ whole genome shotgun (WGS) entry which is preliminary data.</text>
</comment>
<dbReference type="SUPFAM" id="SSF50978">
    <property type="entry name" value="WD40 repeat-like"/>
    <property type="match status" value="1"/>
</dbReference>
<dbReference type="InterPro" id="IPR019775">
    <property type="entry name" value="WD40_repeat_CS"/>
</dbReference>
<comment type="subcellular location">
    <subcellularLocation>
        <location evidence="1 6">Nucleus</location>
    </subcellularLocation>
</comment>
<sequence length="427" mass="46425">MEDTPMEYEETNKDTEVAPALIAVHPTQNSVAVAIGSDLRVFDLLGGWAVSLVDDSGGSLHKDSIRAIRYGASGKLFVSAGDDKLVKIWSTESWRCISTVCSEKRVTAVAISKDGSYVCFADKFGVVWVVEVEGFDGSQPSPNKKAAPMLSHYCSIITSLEFSPDGRFFVSADRDFKIRVTVFPRKPLDGAHEIQSFSLGHTEFVSCLAFVCTQEYPQGFLVSGSGDSTVRLWDISSGSLLDTCDIREKAGPLEFKGIEEECCAAVTDLCTILDSTLVAVAVQSLQGIILLRCDLSARTLNVAKVVSIKGDTFIPTSLATSVSSGLLWMVTGASNLGDFQSPLARVRVVSDFMETGPDPTVLEDDETPGGEKLLGKLQGRVSIDEKVFLTAAEALKTSMSKLLIKKQYSTEKREFRKRGRNDKKLKQ</sequence>
<dbReference type="Pfam" id="PF00400">
    <property type="entry name" value="WD40"/>
    <property type="match status" value="3"/>
</dbReference>
<dbReference type="InterPro" id="IPR001680">
    <property type="entry name" value="WD40_rpt"/>
</dbReference>
<dbReference type="InterPro" id="IPR015943">
    <property type="entry name" value="WD40/YVTN_repeat-like_dom_sf"/>
</dbReference>
<dbReference type="GO" id="GO:0106004">
    <property type="term" value="P:tRNA (guanine-N7)-methylation"/>
    <property type="evidence" value="ECO:0007669"/>
    <property type="project" value="UniProtKB-UniRule"/>
</dbReference>
<evidence type="ECO:0000256" key="5">
    <source>
        <dbReference type="ARBA" id="ARBA00023242"/>
    </source>
</evidence>
<feature type="repeat" description="WD" evidence="7">
    <location>
        <begin position="58"/>
        <end position="99"/>
    </location>
</feature>
<protein>
    <recommendedName>
        <fullName evidence="6">tRNA (guanine-N(7)-)-methyltransferase non-catalytic subunit</fullName>
    </recommendedName>
    <alternativeName>
        <fullName evidence="6">WD repeat-containing protein 4 homolog</fullName>
    </alternativeName>
</protein>
<proteinExistence type="inferred from homology"/>
<comment type="function">
    <text evidence="6">Required for the formation of N(7)-methylguanine at position 46 (m7G46) in tRNA. In the complex, it is required to stabilize and induce conformational changes of the catalytic subunit.</text>
</comment>
<dbReference type="HAMAP" id="MF_03056">
    <property type="entry name" value="TRM82"/>
    <property type="match status" value="1"/>
</dbReference>
<evidence type="ECO:0000256" key="1">
    <source>
        <dbReference type="ARBA" id="ARBA00004123"/>
    </source>
</evidence>
<dbReference type="GO" id="GO:0005634">
    <property type="term" value="C:nucleus"/>
    <property type="evidence" value="ECO:0007669"/>
    <property type="project" value="UniProtKB-SubCell"/>
</dbReference>
<organism evidence="8 9">
    <name type="scientific">Rubus argutus</name>
    <name type="common">Southern blackberry</name>
    <dbReference type="NCBI Taxonomy" id="59490"/>
    <lineage>
        <taxon>Eukaryota</taxon>
        <taxon>Viridiplantae</taxon>
        <taxon>Streptophyta</taxon>
        <taxon>Embryophyta</taxon>
        <taxon>Tracheophyta</taxon>
        <taxon>Spermatophyta</taxon>
        <taxon>Magnoliopsida</taxon>
        <taxon>eudicotyledons</taxon>
        <taxon>Gunneridae</taxon>
        <taxon>Pentapetalae</taxon>
        <taxon>rosids</taxon>
        <taxon>fabids</taxon>
        <taxon>Rosales</taxon>
        <taxon>Rosaceae</taxon>
        <taxon>Rosoideae</taxon>
        <taxon>Rosoideae incertae sedis</taxon>
        <taxon>Rubus</taxon>
    </lineage>
</organism>
<keyword evidence="5 6" id="KW-0539">Nucleus</keyword>
<dbReference type="FunFam" id="2.130.10.10:FF:001350">
    <property type="entry name" value="tRNA (guanine-N(7)-)-methyltransferase non-catalytic subunit"/>
    <property type="match status" value="1"/>
</dbReference>
<keyword evidence="4 6" id="KW-0677">Repeat</keyword>
<accession>A0AAW1Y924</accession>
<comment type="subunit">
    <text evidence="6">Forms a heterodimer with the catalytic subunit.</text>
</comment>
<evidence type="ECO:0000313" key="8">
    <source>
        <dbReference type="EMBL" id="KAK9945276.1"/>
    </source>
</evidence>